<evidence type="ECO:0000259" key="12">
    <source>
        <dbReference type="Pfam" id="PF08577"/>
    </source>
</evidence>
<keyword evidence="15" id="KW-1185">Reference proteome</keyword>
<sequence length="243" mass="26238">MGGDRSLSLPKAVRLAFRRGARDANKMRPRDNQVLAKIWAQLSMNTITLMYKHEQSSLKFVVKLSKLGKQTVINVIAVESDKTTTLDISTNDFMSPSCFPYNVESPSSSSPLVYINISSARITDLVSQFKLKIIQKLVLGLNSDEFPLRFTPRHPSCHISPDNPLKSGRRDLDHTNSGDGMFVGNDHPIFGGHIGQGQSGFGAGGIGGLPGARFNPVGQEFGAGPGGVGIGDPDNDKFMLPAQ</sequence>
<gene>
    <name evidence="14" type="ORF">J3R30DRAFT_3662069</name>
</gene>
<dbReference type="InterPro" id="IPR013886">
    <property type="entry name" value="PI31_Prot_C"/>
</dbReference>
<dbReference type="Proteomes" id="UP001150266">
    <property type="component" value="Unassembled WGS sequence"/>
</dbReference>
<evidence type="ECO:0000313" key="14">
    <source>
        <dbReference type="EMBL" id="KAJ4468160.1"/>
    </source>
</evidence>
<dbReference type="PANTHER" id="PTHR13266">
    <property type="entry name" value="PROTEASOME INHIBITOR"/>
    <property type="match status" value="1"/>
</dbReference>
<dbReference type="GO" id="GO:0000502">
    <property type="term" value="C:proteasome complex"/>
    <property type="evidence" value="ECO:0007669"/>
    <property type="project" value="UniProtKB-KW"/>
</dbReference>
<dbReference type="GO" id="GO:0070628">
    <property type="term" value="F:proteasome binding"/>
    <property type="evidence" value="ECO:0007669"/>
    <property type="project" value="InterPro"/>
</dbReference>
<dbReference type="Gene3D" id="3.40.1000.30">
    <property type="match status" value="1"/>
</dbReference>
<feature type="domain" description="PI31 proteasome regulator N-terminal" evidence="13">
    <location>
        <begin position="28"/>
        <end position="143"/>
    </location>
</feature>
<keyword evidence="4" id="KW-0488">Methylation</keyword>
<keyword evidence="7" id="KW-0256">Endoplasmic reticulum</keyword>
<feature type="compositionally biased region" description="Gly residues" evidence="11">
    <location>
        <begin position="221"/>
        <end position="230"/>
    </location>
</feature>
<accession>A0A9W8ZVM4</accession>
<keyword evidence="5" id="KW-0963">Cytoplasm</keyword>
<evidence type="ECO:0000256" key="2">
    <source>
        <dbReference type="ARBA" id="ARBA00004496"/>
    </source>
</evidence>
<feature type="region of interest" description="Disordered" evidence="11">
    <location>
        <begin position="217"/>
        <end position="243"/>
    </location>
</feature>
<organism evidence="14 15">
    <name type="scientific">Lentinula aciculospora</name>
    <dbReference type="NCBI Taxonomy" id="153920"/>
    <lineage>
        <taxon>Eukaryota</taxon>
        <taxon>Fungi</taxon>
        <taxon>Dikarya</taxon>
        <taxon>Basidiomycota</taxon>
        <taxon>Agaricomycotina</taxon>
        <taxon>Agaricomycetes</taxon>
        <taxon>Agaricomycetidae</taxon>
        <taxon>Agaricales</taxon>
        <taxon>Marasmiineae</taxon>
        <taxon>Omphalotaceae</taxon>
        <taxon>Lentinula</taxon>
    </lineage>
</organism>
<feature type="region of interest" description="Disordered" evidence="11">
    <location>
        <begin position="157"/>
        <end position="180"/>
    </location>
</feature>
<evidence type="ECO:0000256" key="4">
    <source>
        <dbReference type="ARBA" id="ARBA00022481"/>
    </source>
</evidence>
<name>A0A9W8ZVM4_9AGAR</name>
<dbReference type="InterPro" id="IPR021625">
    <property type="entry name" value="PI31_Prot_N"/>
</dbReference>
<comment type="similarity">
    <text evidence="3">Belongs to the proteasome inhibitor PI31 family.</text>
</comment>
<dbReference type="GO" id="GO:0043161">
    <property type="term" value="P:proteasome-mediated ubiquitin-dependent protein catabolic process"/>
    <property type="evidence" value="ECO:0007669"/>
    <property type="project" value="InterPro"/>
</dbReference>
<evidence type="ECO:0000256" key="10">
    <source>
        <dbReference type="ARBA" id="ARBA00024805"/>
    </source>
</evidence>
<evidence type="ECO:0000256" key="1">
    <source>
        <dbReference type="ARBA" id="ARBA00004240"/>
    </source>
</evidence>
<evidence type="ECO:0000256" key="7">
    <source>
        <dbReference type="ARBA" id="ARBA00022824"/>
    </source>
</evidence>
<evidence type="ECO:0000256" key="6">
    <source>
        <dbReference type="ARBA" id="ARBA00022553"/>
    </source>
</evidence>
<evidence type="ECO:0000256" key="5">
    <source>
        <dbReference type="ARBA" id="ARBA00022490"/>
    </source>
</evidence>
<evidence type="ECO:0000256" key="3">
    <source>
        <dbReference type="ARBA" id="ARBA00006405"/>
    </source>
</evidence>
<dbReference type="Pfam" id="PF11566">
    <property type="entry name" value="PI31_Prot_N"/>
    <property type="match status" value="1"/>
</dbReference>
<keyword evidence="9" id="KW-0007">Acetylation</keyword>
<reference evidence="14" key="1">
    <citation type="submission" date="2022-08" db="EMBL/GenBank/DDBJ databases">
        <title>A Global Phylogenomic Analysis of the Shiitake Genus Lentinula.</title>
        <authorList>
            <consortium name="DOE Joint Genome Institute"/>
            <person name="Sierra-Patev S."/>
            <person name="Min B."/>
            <person name="Naranjo-Ortiz M."/>
            <person name="Looney B."/>
            <person name="Konkel Z."/>
            <person name="Slot J.C."/>
            <person name="Sakamoto Y."/>
            <person name="Steenwyk J.L."/>
            <person name="Rokas A."/>
            <person name="Carro J."/>
            <person name="Camarero S."/>
            <person name="Ferreira P."/>
            <person name="Molpeceres G."/>
            <person name="Ruiz-Duenas F.J."/>
            <person name="Serrano A."/>
            <person name="Henrissat B."/>
            <person name="Drula E."/>
            <person name="Hughes K.W."/>
            <person name="Mata J.L."/>
            <person name="Ishikawa N.K."/>
            <person name="Vargas-Isla R."/>
            <person name="Ushijima S."/>
            <person name="Smith C.A."/>
            <person name="Ahrendt S."/>
            <person name="Andreopoulos W."/>
            <person name="He G."/>
            <person name="Labutti K."/>
            <person name="Lipzen A."/>
            <person name="Ng V."/>
            <person name="Riley R."/>
            <person name="Sandor L."/>
            <person name="Barry K."/>
            <person name="Martinez A.T."/>
            <person name="Xiao Y."/>
            <person name="Gibbons J.G."/>
            <person name="Terashima K."/>
            <person name="Grigoriev I.V."/>
            <person name="Hibbett D.S."/>
        </authorList>
    </citation>
    <scope>NUCLEOTIDE SEQUENCE</scope>
    <source>
        <strain evidence="14">JLM2183</strain>
    </source>
</reference>
<evidence type="ECO:0000256" key="11">
    <source>
        <dbReference type="SAM" id="MobiDB-lite"/>
    </source>
</evidence>
<evidence type="ECO:0008006" key="16">
    <source>
        <dbReference type="Google" id="ProtNLM"/>
    </source>
</evidence>
<dbReference type="GO" id="GO:0004866">
    <property type="term" value="F:endopeptidase inhibitor activity"/>
    <property type="evidence" value="ECO:0007669"/>
    <property type="project" value="InterPro"/>
</dbReference>
<comment type="function">
    <text evidence="10">Plays an important role in control of proteasome function. Inhibits the hydrolysis of protein and peptide substrates by the 20S proteasome. Also inhibits the activation of the proteasome by the proteasome regulatory proteins PA700 and PA28.</text>
</comment>
<evidence type="ECO:0000256" key="9">
    <source>
        <dbReference type="ARBA" id="ARBA00022990"/>
    </source>
</evidence>
<dbReference type="OrthoDB" id="68090at2759"/>
<comment type="caution">
    <text evidence="14">The sequence shown here is derived from an EMBL/GenBank/DDBJ whole genome shotgun (WGS) entry which is preliminary data.</text>
</comment>
<evidence type="ECO:0000313" key="15">
    <source>
        <dbReference type="Proteomes" id="UP001150266"/>
    </source>
</evidence>
<proteinExistence type="inferred from homology"/>
<dbReference type="PANTHER" id="PTHR13266:SF1">
    <property type="entry name" value="PROTEASOME INHIBITOR PI31 SUBUNIT"/>
    <property type="match status" value="1"/>
</dbReference>
<dbReference type="EMBL" id="JAOTPV010000037">
    <property type="protein sequence ID" value="KAJ4468160.1"/>
    <property type="molecule type" value="Genomic_DNA"/>
</dbReference>
<dbReference type="GO" id="GO:0005783">
    <property type="term" value="C:endoplasmic reticulum"/>
    <property type="evidence" value="ECO:0007669"/>
    <property type="project" value="UniProtKB-SubCell"/>
</dbReference>
<keyword evidence="6" id="KW-0597">Phosphoprotein</keyword>
<dbReference type="InterPro" id="IPR045128">
    <property type="entry name" value="PI31-like"/>
</dbReference>
<feature type="domain" description="PI31 proteasome regulator C-terminal" evidence="12">
    <location>
        <begin position="160"/>
        <end position="218"/>
    </location>
</feature>
<protein>
    <recommendedName>
        <fullName evidence="16">Proteasome inhibitor PI31 subunit</fullName>
    </recommendedName>
</protein>
<dbReference type="AlphaFoldDB" id="A0A9W8ZVM4"/>
<evidence type="ECO:0000256" key="8">
    <source>
        <dbReference type="ARBA" id="ARBA00022942"/>
    </source>
</evidence>
<dbReference type="Pfam" id="PF08577">
    <property type="entry name" value="PI31_Prot_C"/>
    <property type="match status" value="1"/>
</dbReference>
<comment type="subcellular location">
    <subcellularLocation>
        <location evidence="2">Cytoplasm</location>
    </subcellularLocation>
    <subcellularLocation>
        <location evidence="1">Endoplasmic reticulum</location>
    </subcellularLocation>
</comment>
<keyword evidence="8" id="KW-0647">Proteasome</keyword>
<evidence type="ECO:0000259" key="13">
    <source>
        <dbReference type="Pfam" id="PF11566"/>
    </source>
</evidence>